<feature type="repeat" description="RCC1" evidence="2">
    <location>
        <begin position="423"/>
        <end position="472"/>
    </location>
</feature>
<dbReference type="AlphaFoldDB" id="A0A843VYG2"/>
<dbReference type="Pfam" id="PF00415">
    <property type="entry name" value="RCC1"/>
    <property type="match status" value="3"/>
</dbReference>
<dbReference type="InterPro" id="IPR051210">
    <property type="entry name" value="Ub_ligase/GEF_domain"/>
</dbReference>
<feature type="repeat" description="RCC1" evidence="2">
    <location>
        <begin position="114"/>
        <end position="168"/>
    </location>
</feature>
<evidence type="ECO:0000259" key="3">
    <source>
        <dbReference type="Pfam" id="PF25390"/>
    </source>
</evidence>
<dbReference type="PANTHER" id="PTHR22870">
    <property type="entry name" value="REGULATOR OF CHROMOSOME CONDENSATION"/>
    <property type="match status" value="1"/>
</dbReference>
<name>A0A843VYG2_COLES</name>
<reference evidence="4" key="1">
    <citation type="submission" date="2017-07" db="EMBL/GenBank/DDBJ databases">
        <title>Taro Niue Genome Assembly and Annotation.</title>
        <authorList>
            <person name="Atibalentja N."/>
            <person name="Keating K."/>
            <person name="Fields C.J."/>
        </authorList>
    </citation>
    <scope>NUCLEOTIDE SEQUENCE</scope>
    <source>
        <strain evidence="4">Niue_2</strain>
        <tissue evidence="4">Leaf</tissue>
    </source>
</reference>
<dbReference type="InterPro" id="IPR000408">
    <property type="entry name" value="Reg_chr_condens"/>
</dbReference>
<keyword evidence="1" id="KW-0677">Repeat</keyword>
<evidence type="ECO:0000313" key="4">
    <source>
        <dbReference type="EMBL" id="MQM02462.1"/>
    </source>
</evidence>
<evidence type="ECO:0000256" key="1">
    <source>
        <dbReference type="ARBA" id="ARBA00022737"/>
    </source>
</evidence>
<protein>
    <recommendedName>
        <fullName evidence="3">RCC1-like domain-containing protein</fullName>
    </recommendedName>
</protein>
<gene>
    <name evidence="4" type="ORF">Taro_035225</name>
</gene>
<dbReference type="InterPro" id="IPR058923">
    <property type="entry name" value="RCC1-like_dom"/>
</dbReference>
<comment type="caution">
    <text evidence="4">The sequence shown here is derived from an EMBL/GenBank/DDBJ whole genome shotgun (WGS) entry which is preliminary data.</text>
</comment>
<dbReference type="SUPFAM" id="SSF50985">
    <property type="entry name" value="RCC1/BLIP-II"/>
    <property type="match status" value="1"/>
</dbReference>
<evidence type="ECO:0000313" key="5">
    <source>
        <dbReference type="Proteomes" id="UP000652761"/>
    </source>
</evidence>
<dbReference type="PROSITE" id="PS00626">
    <property type="entry name" value="RCC1_2"/>
    <property type="match status" value="2"/>
</dbReference>
<feature type="repeat" description="RCC1" evidence="2">
    <location>
        <begin position="222"/>
        <end position="315"/>
    </location>
</feature>
<accession>A0A843VYG2</accession>
<feature type="repeat" description="RCC1" evidence="2">
    <location>
        <begin position="169"/>
        <end position="221"/>
    </location>
</feature>
<dbReference type="InterPro" id="IPR009091">
    <property type="entry name" value="RCC1/BLIP-II"/>
</dbReference>
<feature type="domain" description="RCC1-like" evidence="3">
    <location>
        <begin position="64"/>
        <end position="315"/>
    </location>
</feature>
<dbReference type="PANTHER" id="PTHR22870:SF365">
    <property type="entry name" value="REGULATOR OF CHROMOSOME CONDENSATION (CELL CYCLE REGULATORY PROTEIN)-RELATED"/>
    <property type="match status" value="1"/>
</dbReference>
<dbReference type="PROSITE" id="PS50012">
    <property type="entry name" value="RCC1_3"/>
    <property type="match status" value="6"/>
</dbReference>
<feature type="repeat" description="RCC1" evidence="2">
    <location>
        <begin position="62"/>
        <end position="113"/>
    </location>
</feature>
<keyword evidence="5" id="KW-1185">Reference proteome</keyword>
<dbReference type="Proteomes" id="UP000652761">
    <property type="component" value="Unassembled WGS sequence"/>
</dbReference>
<feature type="repeat" description="RCC1" evidence="2">
    <location>
        <begin position="473"/>
        <end position="524"/>
    </location>
</feature>
<dbReference type="Pfam" id="PF25390">
    <property type="entry name" value="WD40_RLD"/>
    <property type="match status" value="1"/>
</dbReference>
<evidence type="ECO:0000256" key="2">
    <source>
        <dbReference type="PROSITE-ProRule" id="PRU00235"/>
    </source>
</evidence>
<dbReference type="PRINTS" id="PR00633">
    <property type="entry name" value="RCCNDNSATION"/>
</dbReference>
<feature type="non-terminal residue" evidence="4">
    <location>
        <position position="1"/>
    </location>
</feature>
<dbReference type="OrthoDB" id="8068875at2759"/>
<organism evidence="4 5">
    <name type="scientific">Colocasia esculenta</name>
    <name type="common">Wild taro</name>
    <name type="synonym">Arum esculentum</name>
    <dbReference type="NCBI Taxonomy" id="4460"/>
    <lineage>
        <taxon>Eukaryota</taxon>
        <taxon>Viridiplantae</taxon>
        <taxon>Streptophyta</taxon>
        <taxon>Embryophyta</taxon>
        <taxon>Tracheophyta</taxon>
        <taxon>Spermatophyta</taxon>
        <taxon>Magnoliopsida</taxon>
        <taxon>Liliopsida</taxon>
        <taxon>Araceae</taxon>
        <taxon>Aroideae</taxon>
        <taxon>Colocasieae</taxon>
        <taxon>Colocasia</taxon>
    </lineage>
</organism>
<proteinExistence type="predicted"/>
<dbReference type="Gene3D" id="2.130.10.30">
    <property type="entry name" value="Regulator of chromosome condensation 1/beta-lactamase-inhibitor protein II"/>
    <property type="match status" value="2"/>
</dbReference>
<sequence>DLNVLFFLLGSGRAPWKRRRGNMRMVLEHLRRRRPAGRPHASVLGAIRCCSSRDGAGTPRASAVLSFGDNSMAALGLPFPLREAYEPTRVPSLPCHISSIAAGHYHSLAVTSSGEVWAWGRNDEGQLGRGFSTPRDAWHEPRKVEGLDDVKIRSAFASGVVSAAIGVDGSLWVWGKSRRGQLGLGSGTVEAVKPSKVKALEGEEIIKVSFGWGHALALTSGGKLFGWGYTADGRLGRMGESLNISSMLHARLNQSTMAGNNLSPLEVVEKLINDKMEKEKHMPIIWEPTAVEELDSVEVSDVACGLDHSLVLCCKRDFFPPYLAYYNFSSVVTPMTRMNMHFSKDSSPPCCNLYASLSKLIILGDGMTLSCGNNIYGELGRTGEGCKMLPVEMPFLPVSLSAGLGHSLAVCRISSDESAVHATRIASWGWNQSSQLGRQGEEDRPGIVEGLDGQRPVSVSGGRAHSIAVTSGGEVWVWGSGANGRLGLGSSIAEPEATPLESVAGLEVLQAACGFDHNLLLVAE</sequence>
<dbReference type="EMBL" id="NMUH01002858">
    <property type="protein sequence ID" value="MQM02462.1"/>
    <property type="molecule type" value="Genomic_DNA"/>
</dbReference>